<protein>
    <recommendedName>
        <fullName evidence="3">Exocyst subunit Exo70 family protein</fullName>
    </recommendedName>
</protein>
<evidence type="ECO:0000256" key="4">
    <source>
        <dbReference type="SAM" id="MobiDB-lite"/>
    </source>
</evidence>
<evidence type="ECO:0000256" key="1">
    <source>
        <dbReference type="ARBA" id="ARBA00006756"/>
    </source>
</evidence>
<dbReference type="GO" id="GO:0006887">
    <property type="term" value="P:exocytosis"/>
    <property type="evidence" value="ECO:0007669"/>
    <property type="project" value="UniProtKB-KW"/>
</dbReference>
<feature type="region of interest" description="Disordered" evidence="4">
    <location>
        <begin position="1"/>
        <end position="40"/>
    </location>
</feature>
<dbReference type="InterPro" id="IPR016159">
    <property type="entry name" value="Cullin_repeat-like_dom_sf"/>
</dbReference>
<name>A0AAV3PNZ4_LITER</name>
<keyword evidence="2 3" id="KW-0813">Transport</keyword>
<dbReference type="InterPro" id="IPR046364">
    <property type="entry name" value="Exo70_C"/>
</dbReference>
<evidence type="ECO:0000313" key="6">
    <source>
        <dbReference type="EMBL" id="GAA0153449.1"/>
    </source>
</evidence>
<dbReference type="GO" id="GO:0015031">
    <property type="term" value="P:protein transport"/>
    <property type="evidence" value="ECO:0007669"/>
    <property type="project" value="UniProtKB-KW"/>
</dbReference>
<dbReference type="PANTHER" id="PTHR12542:SF38">
    <property type="entry name" value="EXOCYST SUBUNIT EXO70 FAMILY PROTEIN"/>
    <property type="match status" value="1"/>
</dbReference>
<proteinExistence type="inferred from homology"/>
<keyword evidence="3" id="KW-0268">Exocytosis</keyword>
<dbReference type="Pfam" id="PF20669">
    <property type="entry name" value="Exo70_N"/>
    <property type="match status" value="1"/>
</dbReference>
<dbReference type="SUPFAM" id="SSF74788">
    <property type="entry name" value="Cullin repeat-like"/>
    <property type="match status" value="1"/>
</dbReference>
<sequence length="644" mass="72324">MPQKGMRSLCFSPTRSSSPSTSQVSHISSPSRFSFSPSSSRSFADEVMDKTLERAEPMFMKWNPDSTTFSKVTSLFYHSKNEAKDFIKCVNNLQKAMRFLASENPSSEKLASAQNLMQIAMKRLQKELYQILSMNRAHLDPESVSTRSSRSSALSNFSDSDFEENQESEIVEVEDVSTIAMSDLRTIAECMITSGYAKECLKVYKIIRKSIIDEGIYKLGVEKISPSHMNKMDYEVLELKIKNWLNAVRVAVKTLFNGERILCDNVFASNESIKDSIFSEISGEGGVILFSFPENVVKNTKKSKKSPEKVFRVLDMYSSMANLWPEIESIFALQSNSSVKSQAISTLIKMGQFVRESLSDFEAGILKNTSKSIVAGGGIHPLTIEVINYLTLLGDYSTILTDILADMAPPVRSSLPELLFGNSDSIEMYPEDTRVSGISTRLAWLVLVLLCKLDSKAKSYKDISLSYLFLANNLQYIIVKVNMSNLKNLLGDEWLTNHEKKVKQFASTYVKLAWGHVISLIPEDPTAVKNVGVVKDCFKKFNAQFEEVYHKQSVCVVADTKLRDEIKLAIARKLIPVYREFYNKHKLVLSKERNLGSLVRFSPEEIGNYLSDLFFVVVGTESYASSSSSPSFSRSGIYIRGSSH</sequence>
<comment type="function">
    <text evidence="3">Component of the exocyst complex.</text>
</comment>
<dbReference type="PANTHER" id="PTHR12542">
    <property type="entry name" value="EXOCYST COMPLEX PROTEIN EXO70"/>
    <property type="match status" value="1"/>
</dbReference>
<evidence type="ECO:0000256" key="2">
    <source>
        <dbReference type="ARBA" id="ARBA00022448"/>
    </source>
</evidence>
<organism evidence="6 7">
    <name type="scientific">Lithospermum erythrorhizon</name>
    <name type="common">Purple gromwell</name>
    <name type="synonym">Lithospermum officinale var. erythrorhizon</name>
    <dbReference type="NCBI Taxonomy" id="34254"/>
    <lineage>
        <taxon>Eukaryota</taxon>
        <taxon>Viridiplantae</taxon>
        <taxon>Streptophyta</taxon>
        <taxon>Embryophyta</taxon>
        <taxon>Tracheophyta</taxon>
        <taxon>Spermatophyta</taxon>
        <taxon>Magnoliopsida</taxon>
        <taxon>eudicotyledons</taxon>
        <taxon>Gunneridae</taxon>
        <taxon>Pentapetalae</taxon>
        <taxon>asterids</taxon>
        <taxon>lamiids</taxon>
        <taxon>Boraginales</taxon>
        <taxon>Boraginaceae</taxon>
        <taxon>Boraginoideae</taxon>
        <taxon>Lithospermeae</taxon>
        <taxon>Lithospermum</taxon>
    </lineage>
</organism>
<keyword evidence="3" id="KW-0653">Protein transport</keyword>
<accession>A0AAV3PNZ4</accession>
<gene>
    <name evidence="6" type="ORF">LIER_37677</name>
</gene>
<keyword evidence="7" id="KW-1185">Reference proteome</keyword>
<comment type="similarity">
    <text evidence="1 3">Belongs to the EXO70 family.</text>
</comment>
<feature type="domain" description="Exocyst complex subunit Exo70 C-terminal" evidence="5">
    <location>
        <begin position="242"/>
        <end position="612"/>
    </location>
</feature>
<dbReference type="GO" id="GO:0000145">
    <property type="term" value="C:exocyst"/>
    <property type="evidence" value="ECO:0007669"/>
    <property type="project" value="InterPro"/>
</dbReference>
<dbReference type="EMBL" id="BAABME010018329">
    <property type="protein sequence ID" value="GAA0153449.1"/>
    <property type="molecule type" value="Genomic_DNA"/>
</dbReference>
<evidence type="ECO:0000256" key="3">
    <source>
        <dbReference type="RuleBase" id="RU365026"/>
    </source>
</evidence>
<dbReference type="Proteomes" id="UP001454036">
    <property type="component" value="Unassembled WGS sequence"/>
</dbReference>
<reference evidence="6 7" key="1">
    <citation type="submission" date="2024-01" db="EMBL/GenBank/DDBJ databases">
        <title>The complete chloroplast genome sequence of Lithospermum erythrorhizon: insights into the phylogenetic relationship among Boraginaceae species and the maternal lineages of purple gromwells.</title>
        <authorList>
            <person name="Okada T."/>
            <person name="Watanabe K."/>
        </authorList>
    </citation>
    <scope>NUCLEOTIDE SEQUENCE [LARGE SCALE GENOMIC DNA]</scope>
</reference>
<dbReference type="InterPro" id="IPR004140">
    <property type="entry name" value="Exo70"/>
</dbReference>
<comment type="caution">
    <text evidence="6">The sequence shown here is derived from an EMBL/GenBank/DDBJ whole genome shotgun (WGS) entry which is preliminary data.</text>
</comment>
<dbReference type="Gene3D" id="1.20.1280.170">
    <property type="entry name" value="Exocyst complex component Exo70"/>
    <property type="match status" value="1"/>
</dbReference>
<dbReference type="Pfam" id="PF03081">
    <property type="entry name" value="Exo70_C"/>
    <property type="match status" value="1"/>
</dbReference>
<dbReference type="AlphaFoldDB" id="A0AAV3PNZ4"/>
<dbReference type="GO" id="GO:0005546">
    <property type="term" value="F:phosphatidylinositol-4,5-bisphosphate binding"/>
    <property type="evidence" value="ECO:0007669"/>
    <property type="project" value="InterPro"/>
</dbReference>
<feature type="compositionally biased region" description="Low complexity" evidence="4">
    <location>
        <begin position="8"/>
        <end position="40"/>
    </location>
</feature>
<evidence type="ECO:0000313" key="7">
    <source>
        <dbReference type="Proteomes" id="UP001454036"/>
    </source>
</evidence>
<evidence type="ECO:0000259" key="5">
    <source>
        <dbReference type="Pfam" id="PF03081"/>
    </source>
</evidence>